<sequence>MSSFRKTSVIFLLFLTGFITARNLMFGEFETSHVRAAKDCSRCVDDCIRDNYDDIMEHCIYTPTNVTCICDADKKTIECLESCGNCAQKQITVQQIKKYDFGIHCPPSNHKLF</sequence>
<evidence type="ECO:0000256" key="1">
    <source>
        <dbReference type="SAM" id="SignalP"/>
    </source>
</evidence>
<dbReference type="EMBL" id="JAKKPZ010000141">
    <property type="protein sequence ID" value="KAI1700561.1"/>
    <property type="molecule type" value="Genomic_DNA"/>
</dbReference>
<comment type="caution">
    <text evidence="2">The sequence shown here is derived from an EMBL/GenBank/DDBJ whole genome shotgun (WGS) entry which is preliminary data.</text>
</comment>
<evidence type="ECO:0000313" key="2">
    <source>
        <dbReference type="EMBL" id="KAI1700561.1"/>
    </source>
</evidence>
<proteinExistence type="predicted"/>
<dbReference type="AlphaFoldDB" id="A0AAD4QZX2"/>
<gene>
    <name evidence="2" type="ORF">DdX_16627</name>
</gene>
<accession>A0AAD4QZX2</accession>
<evidence type="ECO:0000313" key="3">
    <source>
        <dbReference type="Proteomes" id="UP001201812"/>
    </source>
</evidence>
<keyword evidence="3" id="KW-1185">Reference proteome</keyword>
<keyword evidence="1" id="KW-0732">Signal</keyword>
<feature type="signal peptide" evidence="1">
    <location>
        <begin position="1"/>
        <end position="21"/>
    </location>
</feature>
<feature type="chain" id="PRO_5042113200" evidence="1">
    <location>
        <begin position="22"/>
        <end position="113"/>
    </location>
</feature>
<dbReference type="Proteomes" id="UP001201812">
    <property type="component" value="Unassembled WGS sequence"/>
</dbReference>
<protein>
    <submittedName>
        <fullName evidence="2">Uncharacterized protein</fullName>
    </submittedName>
</protein>
<organism evidence="2 3">
    <name type="scientific">Ditylenchus destructor</name>
    <dbReference type="NCBI Taxonomy" id="166010"/>
    <lineage>
        <taxon>Eukaryota</taxon>
        <taxon>Metazoa</taxon>
        <taxon>Ecdysozoa</taxon>
        <taxon>Nematoda</taxon>
        <taxon>Chromadorea</taxon>
        <taxon>Rhabditida</taxon>
        <taxon>Tylenchina</taxon>
        <taxon>Tylenchomorpha</taxon>
        <taxon>Sphaerularioidea</taxon>
        <taxon>Anguinidae</taxon>
        <taxon>Anguininae</taxon>
        <taxon>Ditylenchus</taxon>
    </lineage>
</organism>
<name>A0AAD4QZX2_9BILA</name>
<reference evidence="2" key="1">
    <citation type="submission" date="2022-01" db="EMBL/GenBank/DDBJ databases">
        <title>Genome Sequence Resource for Two Populations of Ditylenchus destructor, the Migratory Endoparasitic Phytonematode.</title>
        <authorList>
            <person name="Zhang H."/>
            <person name="Lin R."/>
            <person name="Xie B."/>
        </authorList>
    </citation>
    <scope>NUCLEOTIDE SEQUENCE</scope>
    <source>
        <strain evidence="2">BazhouSP</strain>
    </source>
</reference>